<evidence type="ECO:0000256" key="1">
    <source>
        <dbReference type="PROSITE-ProRule" id="PRU00108"/>
    </source>
</evidence>
<dbReference type="SUPFAM" id="SSF46689">
    <property type="entry name" value="Homeodomain-like"/>
    <property type="match status" value="1"/>
</dbReference>
<dbReference type="CDD" id="cd00086">
    <property type="entry name" value="homeodomain"/>
    <property type="match status" value="1"/>
</dbReference>
<keyword evidence="1 2" id="KW-0371">Homeobox</keyword>
<feature type="compositionally biased region" description="Polar residues" evidence="3">
    <location>
        <begin position="12"/>
        <end position="27"/>
    </location>
</feature>
<dbReference type="Proteomes" id="UP001159405">
    <property type="component" value="Unassembled WGS sequence"/>
</dbReference>
<organism evidence="5 6">
    <name type="scientific">Porites lobata</name>
    <dbReference type="NCBI Taxonomy" id="104759"/>
    <lineage>
        <taxon>Eukaryota</taxon>
        <taxon>Metazoa</taxon>
        <taxon>Cnidaria</taxon>
        <taxon>Anthozoa</taxon>
        <taxon>Hexacorallia</taxon>
        <taxon>Scleractinia</taxon>
        <taxon>Fungiina</taxon>
        <taxon>Poritidae</taxon>
        <taxon>Porites</taxon>
    </lineage>
</organism>
<dbReference type="PROSITE" id="PS50071">
    <property type="entry name" value="HOMEOBOX_2"/>
    <property type="match status" value="1"/>
</dbReference>
<feature type="domain" description="Homeobox" evidence="4">
    <location>
        <begin position="34"/>
        <end position="85"/>
    </location>
</feature>
<proteinExistence type="predicted"/>
<evidence type="ECO:0000259" key="4">
    <source>
        <dbReference type="PROSITE" id="PS50071"/>
    </source>
</evidence>
<keyword evidence="1 2" id="KW-0539">Nucleus</keyword>
<name>A0ABN8NMI5_9CNID</name>
<dbReference type="Pfam" id="PF00046">
    <property type="entry name" value="Homeodomain"/>
    <property type="match status" value="1"/>
</dbReference>
<accession>A0ABN8NMI5</accession>
<keyword evidence="6" id="KW-1185">Reference proteome</keyword>
<feature type="DNA-binding region" description="Homeobox" evidence="1">
    <location>
        <begin position="36"/>
        <end position="86"/>
    </location>
</feature>
<gene>
    <name evidence="5" type="ORF">PLOB_00023539</name>
</gene>
<sequence length="106" mass="12354">MKAQDDKMIQTLPWNSEGNTSQRSSVSSLAPEHFSVEQLNKLESRFTHQKWPDREGLIIIAMECNLLVEDVELWFRTRREKWLQRVTDAITLAKDALTEHSSNNLN</sequence>
<dbReference type="InterPro" id="IPR009057">
    <property type="entry name" value="Homeodomain-like_sf"/>
</dbReference>
<dbReference type="Gene3D" id="1.10.10.60">
    <property type="entry name" value="Homeodomain-like"/>
    <property type="match status" value="1"/>
</dbReference>
<evidence type="ECO:0000256" key="2">
    <source>
        <dbReference type="RuleBase" id="RU000682"/>
    </source>
</evidence>
<keyword evidence="1 2" id="KW-0238">DNA-binding</keyword>
<evidence type="ECO:0000256" key="3">
    <source>
        <dbReference type="SAM" id="MobiDB-lite"/>
    </source>
</evidence>
<protein>
    <recommendedName>
        <fullName evidence="4">Homeobox domain-containing protein</fullName>
    </recommendedName>
</protein>
<reference evidence="5 6" key="1">
    <citation type="submission" date="2022-05" db="EMBL/GenBank/DDBJ databases">
        <authorList>
            <consortium name="Genoscope - CEA"/>
            <person name="William W."/>
        </authorList>
    </citation>
    <scope>NUCLEOTIDE SEQUENCE [LARGE SCALE GENOMIC DNA]</scope>
</reference>
<dbReference type="SMART" id="SM00389">
    <property type="entry name" value="HOX"/>
    <property type="match status" value="1"/>
</dbReference>
<evidence type="ECO:0000313" key="5">
    <source>
        <dbReference type="EMBL" id="CAH3115271.1"/>
    </source>
</evidence>
<feature type="region of interest" description="Disordered" evidence="3">
    <location>
        <begin position="1"/>
        <end position="27"/>
    </location>
</feature>
<dbReference type="EMBL" id="CALNXK010000028">
    <property type="protein sequence ID" value="CAH3115271.1"/>
    <property type="molecule type" value="Genomic_DNA"/>
</dbReference>
<evidence type="ECO:0000313" key="6">
    <source>
        <dbReference type="Proteomes" id="UP001159405"/>
    </source>
</evidence>
<dbReference type="InterPro" id="IPR001356">
    <property type="entry name" value="HD"/>
</dbReference>
<comment type="caution">
    <text evidence="5">The sequence shown here is derived from an EMBL/GenBank/DDBJ whole genome shotgun (WGS) entry which is preliminary data.</text>
</comment>
<comment type="subcellular location">
    <subcellularLocation>
        <location evidence="1 2">Nucleus</location>
    </subcellularLocation>
</comment>